<keyword evidence="1" id="KW-0732">Signal</keyword>
<gene>
    <name evidence="2" type="ORF">AWN90_03830</name>
</gene>
<dbReference type="AlphaFoldDB" id="A0A164JHV8"/>
<dbReference type="STRING" id="455432.AWN90_03830"/>
<protein>
    <submittedName>
        <fullName evidence="2">Uncharacterized protein</fullName>
    </submittedName>
</protein>
<evidence type="ECO:0000313" key="2">
    <source>
        <dbReference type="EMBL" id="KZM70419.1"/>
    </source>
</evidence>
<dbReference type="PROSITE" id="PS51257">
    <property type="entry name" value="PROKAR_LIPOPROTEIN"/>
    <property type="match status" value="1"/>
</dbReference>
<reference evidence="2 3" key="1">
    <citation type="submission" date="2016-04" db="EMBL/GenBank/DDBJ databases">
        <authorList>
            <person name="Evans L.H."/>
            <person name="Alamgir A."/>
            <person name="Owens N."/>
            <person name="Weber N.D."/>
            <person name="Virtaneva K."/>
            <person name="Barbian K."/>
            <person name="Babar A."/>
            <person name="Rosenke K."/>
        </authorList>
    </citation>
    <scope>NUCLEOTIDE SEQUENCE [LARGE SCALE GENOMIC DNA]</scope>
    <source>
        <strain evidence="2 3">IFM 0406</strain>
    </source>
</reference>
<feature type="chain" id="PRO_5038511111" evidence="1">
    <location>
        <begin position="20"/>
        <end position="181"/>
    </location>
</feature>
<keyword evidence="3" id="KW-1185">Reference proteome</keyword>
<sequence length="181" mass="18328">MTRPARALIVVIGVLAVAACTSGEHPSAHTAHDGACAGPGFTAPFEQVDPCAAAGVMTAAVTAIFSYRPAQQSDPRAAFRSAEALMEPGFAAGGEPAAVVLAPVPAVVWRHWQTTGTSVAASVQVTGDDHPTDTATAAARVLAVQLRPSDGEAAIGFAAYTRASRANPGAGWLVSGIEVRQ</sequence>
<evidence type="ECO:0000313" key="3">
    <source>
        <dbReference type="Proteomes" id="UP000076512"/>
    </source>
</evidence>
<name>A0A164JHV8_9NOCA</name>
<accession>A0A164JHV8</accession>
<feature type="signal peptide" evidence="1">
    <location>
        <begin position="1"/>
        <end position="19"/>
    </location>
</feature>
<dbReference type="EMBL" id="LWGR01000015">
    <property type="protein sequence ID" value="KZM70419.1"/>
    <property type="molecule type" value="Genomic_DNA"/>
</dbReference>
<comment type="caution">
    <text evidence="2">The sequence shown here is derived from an EMBL/GenBank/DDBJ whole genome shotgun (WGS) entry which is preliminary data.</text>
</comment>
<dbReference type="OrthoDB" id="4558399at2"/>
<dbReference type="Proteomes" id="UP000076512">
    <property type="component" value="Unassembled WGS sequence"/>
</dbReference>
<proteinExistence type="predicted"/>
<organism evidence="2 3">
    <name type="scientific">Nocardia terpenica</name>
    <dbReference type="NCBI Taxonomy" id="455432"/>
    <lineage>
        <taxon>Bacteria</taxon>
        <taxon>Bacillati</taxon>
        <taxon>Actinomycetota</taxon>
        <taxon>Actinomycetes</taxon>
        <taxon>Mycobacteriales</taxon>
        <taxon>Nocardiaceae</taxon>
        <taxon>Nocardia</taxon>
    </lineage>
</organism>
<dbReference type="RefSeq" id="WP_067577701.1">
    <property type="nucleotide sequence ID" value="NZ_JABMCZ010000003.1"/>
</dbReference>
<evidence type="ECO:0000256" key="1">
    <source>
        <dbReference type="SAM" id="SignalP"/>
    </source>
</evidence>